<accession>A0ABQ1JXK5</accession>
<protein>
    <submittedName>
        <fullName evidence="1">Heme oxygenase</fullName>
    </submittedName>
</protein>
<dbReference type="InterPro" id="IPR016084">
    <property type="entry name" value="Haem_Oase-like_multi-hlx"/>
</dbReference>
<evidence type="ECO:0000313" key="1">
    <source>
        <dbReference type="EMBL" id="GGB81416.1"/>
    </source>
</evidence>
<dbReference type="Proteomes" id="UP000615760">
    <property type="component" value="Unassembled WGS sequence"/>
</dbReference>
<dbReference type="CDD" id="cd19166">
    <property type="entry name" value="HemeO-bac"/>
    <property type="match status" value="1"/>
</dbReference>
<dbReference type="EMBL" id="BMJE01000005">
    <property type="protein sequence ID" value="GGB81416.1"/>
    <property type="molecule type" value="Genomic_DNA"/>
</dbReference>
<dbReference type="Gene3D" id="1.20.910.10">
    <property type="entry name" value="Heme oxygenase-like"/>
    <property type="match status" value="1"/>
</dbReference>
<evidence type="ECO:0000313" key="2">
    <source>
        <dbReference type="Proteomes" id="UP000615760"/>
    </source>
</evidence>
<dbReference type="SUPFAM" id="SSF48613">
    <property type="entry name" value="Heme oxygenase-like"/>
    <property type="match status" value="1"/>
</dbReference>
<name>A0ABQ1JXK5_9FLAO</name>
<sequence length="196" mass="21888">MNNSTSESQAFLQKLRNATAQSHTALEELPVSKSIIKPDVSNQEYITYLTLMYNVIKDTEENIYPLIEHIFEDLGERRKSHYLENDIQKLGAKLPESKAPLTSTGFNATPGFAAGVMYVIEGSTLGGRVIYKNINNTLGHTEENGASYFAGYGNTTGSHWKKFLEKFTTYTIDNNCETEVMAGADYAFNAIRQHLS</sequence>
<dbReference type="Pfam" id="PF01126">
    <property type="entry name" value="Heme_oxygenase"/>
    <property type="match status" value="1"/>
</dbReference>
<dbReference type="InterPro" id="IPR016053">
    <property type="entry name" value="Haem_Oase-like"/>
</dbReference>
<comment type="caution">
    <text evidence="1">The sequence shown here is derived from an EMBL/GenBank/DDBJ whole genome shotgun (WGS) entry which is preliminary data.</text>
</comment>
<reference evidence="2" key="1">
    <citation type="journal article" date="2019" name="Int. J. Syst. Evol. Microbiol.">
        <title>The Global Catalogue of Microorganisms (GCM) 10K type strain sequencing project: providing services to taxonomists for standard genome sequencing and annotation.</title>
        <authorList>
            <consortium name="The Broad Institute Genomics Platform"/>
            <consortium name="The Broad Institute Genome Sequencing Center for Infectious Disease"/>
            <person name="Wu L."/>
            <person name="Ma J."/>
        </authorList>
    </citation>
    <scope>NUCLEOTIDE SEQUENCE [LARGE SCALE GENOMIC DNA]</scope>
    <source>
        <strain evidence="2">CGMCC 1.15461</strain>
    </source>
</reference>
<proteinExistence type="predicted"/>
<keyword evidence="2" id="KW-1185">Reference proteome</keyword>
<dbReference type="RefSeq" id="WP_188621331.1">
    <property type="nucleotide sequence ID" value="NZ_BMJE01000005.1"/>
</dbReference>
<organism evidence="1 2">
    <name type="scientific">Flavobacterium suaedae</name>
    <dbReference type="NCBI Taxonomy" id="1767027"/>
    <lineage>
        <taxon>Bacteria</taxon>
        <taxon>Pseudomonadati</taxon>
        <taxon>Bacteroidota</taxon>
        <taxon>Flavobacteriia</taxon>
        <taxon>Flavobacteriales</taxon>
        <taxon>Flavobacteriaceae</taxon>
        <taxon>Flavobacterium</taxon>
    </lineage>
</organism>
<gene>
    <name evidence="1" type="ORF">GCM10007424_21890</name>
</gene>